<comment type="caution">
    <text evidence="1">The sequence shown here is derived from an EMBL/GenBank/DDBJ whole genome shotgun (WGS) entry which is preliminary data.</text>
</comment>
<proteinExistence type="predicted"/>
<organism evidence="1 2">
    <name type="scientific">Acetobacter tropicalis</name>
    <dbReference type="NCBI Taxonomy" id="104102"/>
    <lineage>
        <taxon>Bacteria</taxon>
        <taxon>Pseudomonadati</taxon>
        <taxon>Pseudomonadota</taxon>
        <taxon>Alphaproteobacteria</taxon>
        <taxon>Acetobacterales</taxon>
        <taxon>Acetobacteraceae</taxon>
        <taxon>Acetobacter</taxon>
    </lineage>
</organism>
<evidence type="ECO:0000313" key="2">
    <source>
        <dbReference type="Proteomes" id="UP000321800"/>
    </source>
</evidence>
<protein>
    <submittedName>
        <fullName evidence="1">Uncharacterized protein</fullName>
    </submittedName>
</protein>
<dbReference type="Proteomes" id="UP000321800">
    <property type="component" value="Unassembled WGS sequence"/>
</dbReference>
<dbReference type="AlphaFoldDB" id="A0A511FRN6"/>
<evidence type="ECO:0000313" key="1">
    <source>
        <dbReference type="EMBL" id="GEL51618.1"/>
    </source>
</evidence>
<name>A0A511FRN6_9PROT</name>
<sequence length="245" mass="27727">MNCSGSFPDPAAYCGLNQVAAIPFFPKDKVMLLTTCPSSPTGRPFIARSSFLEPTDADLHLYRTLAMKLRVQPPSSLFRYLLPQGQHLVHLGDRPSWVWANLLKVAQAKWPDLPPYGNIASDGTRLNSTVERIVYEAIVPVVPDDVAIDLEAAISSDSQRRFHSDIAIRLRSHVQHVEIVGACGSDRVVRNAWEEKLLAQFDRRLLVYEAARIQPEVWYLDQMLEPDRLRQRFLQIVAGLRKRVS</sequence>
<accession>A0A511FRN6</accession>
<dbReference type="EMBL" id="BJVR01000047">
    <property type="protein sequence ID" value="GEL51618.1"/>
    <property type="molecule type" value="Genomic_DNA"/>
</dbReference>
<gene>
    <name evidence="1" type="ORF">ATR01nite_26930</name>
</gene>
<reference evidence="1 2" key="1">
    <citation type="submission" date="2019-07" db="EMBL/GenBank/DDBJ databases">
        <title>Whole genome shotgun sequence of Acetobacter tropicalis NBRC 16470.</title>
        <authorList>
            <person name="Hosoyama A."/>
            <person name="Uohara A."/>
            <person name="Ohji S."/>
            <person name="Ichikawa N."/>
        </authorList>
    </citation>
    <scope>NUCLEOTIDE SEQUENCE [LARGE SCALE GENOMIC DNA]</scope>
    <source>
        <strain evidence="1 2">NBRC 16470</strain>
    </source>
</reference>